<reference evidence="1 2" key="1">
    <citation type="submission" date="2024-01" db="EMBL/GenBank/DDBJ databases">
        <title>The genomes of 5 underutilized Papilionoideae crops provide insights into root nodulation and disease resistanc.</title>
        <authorList>
            <person name="Jiang F."/>
        </authorList>
    </citation>
    <scope>NUCLEOTIDE SEQUENCE [LARGE SCALE GENOMIC DNA]</scope>
    <source>
        <strain evidence="1">LVBAO_FW01</strain>
        <tissue evidence="1">Leaves</tissue>
    </source>
</reference>
<dbReference type="EMBL" id="JAYMYQ010000008">
    <property type="protein sequence ID" value="KAK7315828.1"/>
    <property type="molecule type" value="Genomic_DNA"/>
</dbReference>
<evidence type="ECO:0000313" key="1">
    <source>
        <dbReference type="EMBL" id="KAK7315828.1"/>
    </source>
</evidence>
<comment type="caution">
    <text evidence="1">The sequence shown here is derived from an EMBL/GenBank/DDBJ whole genome shotgun (WGS) entry which is preliminary data.</text>
</comment>
<dbReference type="Proteomes" id="UP001367508">
    <property type="component" value="Unassembled WGS sequence"/>
</dbReference>
<dbReference type="AlphaFoldDB" id="A0AAN9Q1S0"/>
<evidence type="ECO:0000313" key="2">
    <source>
        <dbReference type="Proteomes" id="UP001367508"/>
    </source>
</evidence>
<gene>
    <name evidence="1" type="ORF">VNO77_34406</name>
</gene>
<name>A0AAN9Q1S0_CANGL</name>
<proteinExistence type="predicted"/>
<keyword evidence="2" id="KW-1185">Reference proteome</keyword>
<accession>A0AAN9Q1S0</accession>
<organism evidence="1 2">
    <name type="scientific">Canavalia gladiata</name>
    <name type="common">Sword bean</name>
    <name type="synonym">Dolichos gladiatus</name>
    <dbReference type="NCBI Taxonomy" id="3824"/>
    <lineage>
        <taxon>Eukaryota</taxon>
        <taxon>Viridiplantae</taxon>
        <taxon>Streptophyta</taxon>
        <taxon>Embryophyta</taxon>
        <taxon>Tracheophyta</taxon>
        <taxon>Spermatophyta</taxon>
        <taxon>Magnoliopsida</taxon>
        <taxon>eudicotyledons</taxon>
        <taxon>Gunneridae</taxon>
        <taxon>Pentapetalae</taxon>
        <taxon>rosids</taxon>
        <taxon>fabids</taxon>
        <taxon>Fabales</taxon>
        <taxon>Fabaceae</taxon>
        <taxon>Papilionoideae</taxon>
        <taxon>50 kb inversion clade</taxon>
        <taxon>NPAAA clade</taxon>
        <taxon>indigoferoid/millettioid clade</taxon>
        <taxon>Phaseoleae</taxon>
        <taxon>Canavalia</taxon>
    </lineage>
</organism>
<protein>
    <submittedName>
        <fullName evidence="1">Uncharacterized protein</fullName>
    </submittedName>
</protein>
<sequence length="103" mass="11292">MGNNLKSSAWGSKAGPGACRYSPTRLHGALEEYLIPRGGRHSSLPAYASETSTRNQPLGQLGYIHLGGDQCWEEPRERAKIGYSHPSSCENLSSWQCSRPFVV</sequence>